<reference evidence="2 3" key="1">
    <citation type="submission" date="2023-11" db="UniProtKB">
        <authorList>
            <consortium name="WormBaseParasite"/>
        </authorList>
    </citation>
    <scope>IDENTIFICATION</scope>
</reference>
<dbReference type="Proteomes" id="UP000050790">
    <property type="component" value="Unassembled WGS sequence"/>
</dbReference>
<dbReference type="WBParaSite" id="SMRG1_36520.5">
    <property type="protein sequence ID" value="SMRG1_36520.5"/>
    <property type="gene ID" value="SMRG1_36520"/>
</dbReference>
<sequence length="984" mass="114419">MVKSKKDFQKVRVKVGRKLKCRNETVINLQKKRIILPKEREICKIQGDETSVRIFESSIHSLNIEDSALRQSALRALNRLLDPLAKGITTIPFLDKNVLSLSSNFISKVVDEHQKLLGSTVNTGCDIQIGNLIFVLGRFCRRVDDPRFCDEICQLFVKIVQIAYTHPKISDIIFELDQVVLNLLHRSELVWKFFGCHLSAYTFGLHCRLTTTMSILYQPSNRTKSVYSGVFDSLQQSIRFRAYSNLMIQCYNNLRQNRTFKTLSKYRAYLVRTTMVYLKDNQYTMSLSYSQSHHPWLYSLPYFSNEHLQLYIPLKGYYLKELIDFHPTSRTFDSGLFSVVKQSLIFPSSIKNIVVNNKSYQHKRSEKNQRNFTSREISDSSSIAYTPTGCQEDYDDQVMIHGLIGEGLVLLDELNENPNEEVLSSLYYLLRALRVVFETKEVSFFTSHSSVKRDYSGWRLDVNEISPDLSTSLERFLAKFYSIYPLQLSPDSSLLMYIKCNKQKLQKIKNNQIGNAAFLLNSSNGQKSVNLTRKQFKQERKRRNKQLKRQLKNAIISGVTDDNNNNNIDNVDDHSDSTVVDYDHSTSTTNSNDYSTNNTFNSIRRINNPSTKGNLNNQILFWIQLINQSAFELFTYIEYYSFRCSTANHHSPFLWPPPENTQERLVKLWFNQLSCFDLSNATTEFYHETSCWLRSFDLYLLSPYRFKWNVDISTRLFVSPVIIFLGQLFHLFAINNSVDGDKSLSKREHYLTGRCAGLLTTVLTRELLRLNEQKPESEKNLNDDDGDDVSVGMDVEFNSHGVEYNEMWLWNKLHNNLSDEIIKSLHGSIFSTFINYLVQFSLNQSPRICYAPPLTEETVNIIRNQYPNCNISIGHLKQIQIVDSTWTACLLQLYHVRYSLAVKYVRENKELCTKLHLTETYLDNFTMLSVLNEKLNVQYDTQLLKDQTGWLVPGFLPRITDGRYTCPVFWRPLKDNRNKILPLL</sequence>
<proteinExistence type="predicted"/>
<name>A0AA84ZMZ4_9TREM</name>
<accession>A0AA84ZMZ4</accession>
<evidence type="ECO:0000313" key="1">
    <source>
        <dbReference type="Proteomes" id="UP000050790"/>
    </source>
</evidence>
<protein>
    <submittedName>
        <fullName evidence="2 3">Uncharacterized protein</fullName>
    </submittedName>
</protein>
<evidence type="ECO:0000313" key="3">
    <source>
        <dbReference type="WBParaSite" id="SMRG1_36520.5"/>
    </source>
</evidence>
<dbReference type="AlphaFoldDB" id="A0AA84ZMZ4"/>
<organism evidence="1 3">
    <name type="scientific">Schistosoma margrebowiei</name>
    <dbReference type="NCBI Taxonomy" id="48269"/>
    <lineage>
        <taxon>Eukaryota</taxon>
        <taxon>Metazoa</taxon>
        <taxon>Spiralia</taxon>
        <taxon>Lophotrochozoa</taxon>
        <taxon>Platyhelminthes</taxon>
        <taxon>Trematoda</taxon>
        <taxon>Digenea</taxon>
        <taxon>Strigeidida</taxon>
        <taxon>Schistosomatoidea</taxon>
        <taxon>Schistosomatidae</taxon>
        <taxon>Schistosoma</taxon>
    </lineage>
</organism>
<dbReference type="WBParaSite" id="SMRG1_36520.3">
    <property type="protein sequence ID" value="SMRG1_36520.3"/>
    <property type="gene ID" value="SMRG1_36520"/>
</dbReference>
<evidence type="ECO:0000313" key="2">
    <source>
        <dbReference type="WBParaSite" id="SMRG1_36520.3"/>
    </source>
</evidence>